<dbReference type="InterPro" id="IPR004839">
    <property type="entry name" value="Aminotransferase_I/II_large"/>
</dbReference>
<dbReference type="InterPro" id="IPR015421">
    <property type="entry name" value="PyrdxlP-dep_Trfase_major"/>
</dbReference>
<evidence type="ECO:0000313" key="8">
    <source>
        <dbReference type="EMBL" id="SMC50219.1"/>
    </source>
</evidence>
<feature type="domain" description="Aminotransferase class I/classII large" evidence="7">
    <location>
        <begin position="32"/>
        <end position="390"/>
    </location>
</feature>
<evidence type="ECO:0000256" key="3">
    <source>
        <dbReference type="ARBA" id="ARBA00022576"/>
    </source>
</evidence>
<protein>
    <recommendedName>
        <fullName evidence="6">Aminotransferase</fullName>
        <ecNumber evidence="6">2.6.1.-</ecNumber>
    </recommendedName>
</protein>
<keyword evidence="4 6" id="KW-0808">Transferase</keyword>
<dbReference type="RefSeq" id="WP_084233881.1">
    <property type="nucleotide sequence ID" value="NZ_FWXW01000002.1"/>
</dbReference>
<dbReference type="GO" id="GO:0008483">
    <property type="term" value="F:transaminase activity"/>
    <property type="evidence" value="ECO:0007669"/>
    <property type="project" value="UniProtKB-KW"/>
</dbReference>
<sequence>MKEVSRIAAAVTPSTTMAIDAMYKKMKADGIDVIGFGAGEPDFDTPDNIKKAAVAAIEANFTRYTPTPGIEPLRAAVCRRLEADCGVSYAPSQITVASGAKHNVYIALQVLLNPGDEVILPAPYWVSYYEMIKMAGGVPVVVNAPEEDDFKLNIDKLRSAVTEKTKAMILNSPSNPTGMVYNREELSSIARICVENEIYLISDEIYYKLIYDGLPFVSVPSLGEDIKELTILVNGVSKSYAMTGWRVGYAAANQRLSSLMSAYLSHSTSAPSSISQMAALEALTGPQDSVERMREAFEERRNYIVSRMNSISGVSCLKPSGAFYVMMNLKRQLGRTLGGIEIRDSDDFAKAFLKTGLVALVPCSGFGAPDFVRWSYATSMENIKKGLDRLEQFLKG</sequence>
<dbReference type="Proteomes" id="UP000192790">
    <property type="component" value="Unassembled WGS sequence"/>
</dbReference>
<dbReference type="InterPro" id="IPR015424">
    <property type="entry name" value="PyrdxlP-dep_Trfase"/>
</dbReference>
<gene>
    <name evidence="8" type="ORF">SAMN02745168_1269</name>
</gene>
<proteinExistence type="inferred from homology"/>
<dbReference type="Pfam" id="PF00155">
    <property type="entry name" value="Aminotran_1_2"/>
    <property type="match status" value="1"/>
</dbReference>
<keyword evidence="5" id="KW-0663">Pyridoxal phosphate</keyword>
<dbReference type="SUPFAM" id="SSF53383">
    <property type="entry name" value="PLP-dependent transferases"/>
    <property type="match status" value="1"/>
</dbReference>
<dbReference type="PROSITE" id="PS00105">
    <property type="entry name" value="AA_TRANSFER_CLASS_1"/>
    <property type="match status" value="1"/>
</dbReference>
<dbReference type="InterPro" id="IPR015422">
    <property type="entry name" value="PyrdxlP-dep_Trfase_small"/>
</dbReference>
<dbReference type="STRING" id="1122930.SAMN02745168_1269"/>
<reference evidence="8 9" key="1">
    <citation type="submission" date="2017-04" db="EMBL/GenBank/DDBJ databases">
        <authorList>
            <person name="Afonso C.L."/>
            <person name="Miller P.J."/>
            <person name="Scott M.A."/>
            <person name="Spackman E."/>
            <person name="Goraichik I."/>
            <person name="Dimitrov K.M."/>
            <person name="Suarez D.L."/>
            <person name="Swayne D.E."/>
        </authorList>
    </citation>
    <scope>NUCLEOTIDE SEQUENCE [LARGE SCALE GENOMIC DNA]</scope>
    <source>
        <strain evidence="8 9">DSM 12816</strain>
    </source>
</reference>
<evidence type="ECO:0000256" key="4">
    <source>
        <dbReference type="ARBA" id="ARBA00022679"/>
    </source>
</evidence>
<dbReference type="InterPro" id="IPR050596">
    <property type="entry name" value="AspAT/PAT-like"/>
</dbReference>
<dbReference type="EC" id="2.6.1.-" evidence="6"/>
<organism evidence="8 9">
    <name type="scientific">Papillibacter cinnamivorans DSM 12816</name>
    <dbReference type="NCBI Taxonomy" id="1122930"/>
    <lineage>
        <taxon>Bacteria</taxon>
        <taxon>Bacillati</taxon>
        <taxon>Bacillota</taxon>
        <taxon>Clostridia</taxon>
        <taxon>Eubacteriales</taxon>
        <taxon>Oscillospiraceae</taxon>
        <taxon>Papillibacter</taxon>
    </lineage>
</organism>
<dbReference type="GO" id="GO:0006520">
    <property type="term" value="P:amino acid metabolic process"/>
    <property type="evidence" value="ECO:0007669"/>
    <property type="project" value="InterPro"/>
</dbReference>
<dbReference type="PANTHER" id="PTHR46383">
    <property type="entry name" value="ASPARTATE AMINOTRANSFERASE"/>
    <property type="match status" value="1"/>
</dbReference>
<keyword evidence="3 6" id="KW-0032">Aminotransferase</keyword>
<dbReference type="CDD" id="cd00609">
    <property type="entry name" value="AAT_like"/>
    <property type="match status" value="1"/>
</dbReference>
<evidence type="ECO:0000256" key="2">
    <source>
        <dbReference type="ARBA" id="ARBA00007441"/>
    </source>
</evidence>
<evidence type="ECO:0000256" key="1">
    <source>
        <dbReference type="ARBA" id="ARBA00001933"/>
    </source>
</evidence>
<dbReference type="Gene3D" id="3.90.1150.10">
    <property type="entry name" value="Aspartate Aminotransferase, domain 1"/>
    <property type="match status" value="1"/>
</dbReference>
<dbReference type="InterPro" id="IPR004838">
    <property type="entry name" value="NHTrfase_class1_PyrdxlP-BS"/>
</dbReference>
<dbReference type="PRINTS" id="PR00753">
    <property type="entry name" value="ACCSYNTHASE"/>
</dbReference>
<dbReference type="OrthoDB" id="9802328at2"/>
<dbReference type="GO" id="GO:0030170">
    <property type="term" value="F:pyridoxal phosphate binding"/>
    <property type="evidence" value="ECO:0007669"/>
    <property type="project" value="InterPro"/>
</dbReference>
<dbReference type="Gene3D" id="3.40.640.10">
    <property type="entry name" value="Type I PLP-dependent aspartate aminotransferase-like (Major domain)"/>
    <property type="match status" value="1"/>
</dbReference>
<accession>A0A1W1ZP71</accession>
<evidence type="ECO:0000256" key="5">
    <source>
        <dbReference type="ARBA" id="ARBA00022898"/>
    </source>
</evidence>
<dbReference type="EMBL" id="FWXW01000002">
    <property type="protein sequence ID" value="SMC50219.1"/>
    <property type="molecule type" value="Genomic_DNA"/>
</dbReference>
<dbReference type="PANTHER" id="PTHR46383:SF1">
    <property type="entry name" value="ASPARTATE AMINOTRANSFERASE"/>
    <property type="match status" value="1"/>
</dbReference>
<evidence type="ECO:0000313" key="9">
    <source>
        <dbReference type="Proteomes" id="UP000192790"/>
    </source>
</evidence>
<dbReference type="FunFam" id="3.40.640.10:FF:000033">
    <property type="entry name" value="Aspartate aminotransferase"/>
    <property type="match status" value="1"/>
</dbReference>
<evidence type="ECO:0000259" key="7">
    <source>
        <dbReference type="Pfam" id="PF00155"/>
    </source>
</evidence>
<comment type="cofactor">
    <cofactor evidence="1 6">
        <name>pyridoxal 5'-phosphate</name>
        <dbReference type="ChEBI" id="CHEBI:597326"/>
    </cofactor>
</comment>
<comment type="similarity">
    <text evidence="2 6">Belongs to the class-I pyridoxal-phosphate-dependent aminotransferase family.</text>
</comment>
<keyword evidence="9" id="KW-1185">Reference proteome</keyword>
<name>A0A1W1ZP71_9FIRM</name>
<evidence type="ECO:0000256" key="6">
    <source>
        <dbReference type="RuleBase" id="RU000481"/>
    </source>
</evidence>
<dbReference type="AlphaFoldDB" id="A0A1W1ZP71"/>